<reference evidence="2" key="1">
    <citation type="submission" date="2024-04" db="EMBL/GenBank/DDBJ databases">
        <authorList>
            <person name="Shaw F."/>
            <person name="Minotto A."/>
        </authorList>
    </citation>
    <scope>NUCLEOTIDE SEQUENCE [LARGE SCALE GENOMIC DNA]</scope>
</reference>
<evidence type="ECO:0000313" key="1">
    <source>
        <dbReference type="EMBL" id="CAL1706507.1"/>
    </source>
</evidence>
<dbReference type="CDD" id="cd23428">
    <property type="entry name" value="beta-trefoil_Ricin_SPI"/>
    <property type="match status" value="1"/>
</dbReference>
<dbReference type="Proteomes" id="UP001497453">
    <property type="component" value="Chromosome 4"/>
</dbReference>
<sequence length="149" mass="16396">MSLKPGNYEITSAIDGNPIVARHPIEDRSGNPKPVFALPPGIRPLGPWTVEKVSGDKYILKAFGSPTAAIDEKLFAILNDLYPAQEWVVTRIPQAGEDAYTVLKSDSGEGWFTAETDKQIHVQRLIVGLSEPPFHPPGNIFIFKCLLED</sequence>
<accession>A0ABP1DH82</accession>
<dbReference type="Pfam" id="PF16850">
    <property type="entry name" value="Inhibitor_I66"/>
    <property type="match status" value="1"/>
</dbReference>
<protein>
    <submittedName>
        <fullName evidence="1">Uncharacterized protein</fullName>
    </submittedName>
</protein>
<dbReference type="InterPro" id="IPR031755">
    <property type="entry name" value="Inhibitor_I66"/>
</dbReference>
<keyword evidence="2" id="KW-1185">Reference proteome</keyword>
<organism evidence="1 2">
    <name type="scientific">Somion occarium</name>
    <dbReference type="NCBI Taxonomy" id="3059160"/>
    <lineage>
        <taxon>Eukaryota</taxon>
        <taxon>Fungi</taxon>
        <taxon>Dikarya</taxon>
        <taxon>Basidiomycota</taxon>
        <taxon>Agaricomycotina</taxon>
        <taxon>Agaricomycetes</taxon>
        <taxon>Polyporales</taxon>
        <taxon>Cerrenaceae</taxon>
        <taxon>Somion</taxon>
    </lineage>
</organism>
<proteinExistence type="predicted"/>
<gene>
    <name evidence="1" type="ORF">GFSPODELE1_LOCUS5903</name>
</gene>
<name>A0ABP1DH82_9APHY</name>
<evidence type="ECO:0000313" key="2">
    <source>
        <dbReference type="Proteomes" id="UP001497453"/>
    </source>
</evidence>
<dbReference type="EMBL" id="OZ037947">
    <property type="protein sequence ID" value="CAL1706507.1"/>
    <property type="molecule type" value="Genomic_DNA"/>
</dbReference>
<dbReference type="Gene3D" id="2.80.10.50">
    <property type="match status" value="1"/>
</dbReference>